<accession>A0AB37U999</accession>
<evidence type="ECO:0000313" key="3">
    <source>
        <dbReference type="EMBL" id="RUT01420.1"/>
    </source>
</evidence>
<dbReference type="PANTHER" id="PTHR35901">
    <property type="entry name" value="RIBONUCLEASE VAPC3"/>
    <property type="match status" value="1"/>
</dbReference>
<proteinExistence type="predicted"/>
<dbReference type="PANTHER" id="PTHR35901:SF1">
    <property type="entry name" value="EXONUCLEASE VAPC9"/>
    <property type="match status" value="1"/>
</dbReference>
<evidence type="ECO:0000259" key="2">
    <source>
        <dbReference type="Pfam" id="PF01850"/>
    </source>
</evidence>
<sequence length="140" mass="15602">MLLVVDSNVVAKWFFPEELQQQALALQSDWMAGVVDLVAPDLILTEVSNITWKKQRLSLITPAEAIGAIEDLLLLSIPTVESQTVLRQAYSLASRFDRTIYDALYLALAAFMSAKLVTADLRLYNAVSSHLELVQFLGNY</sequence>
<keyword evidence="4" id="KW-1185">Reference proteome</keyword>
<gene>
    <name evidence="3" type="ORF">DSM107010_65480</name>
</gene>
<dbReference type="Proteomes" id="UP000282574">
    <property type="component" value="Unassembled WGS sequence"/>
</dbReference>
<comment type="caution">
    <text evidence="3">The sequence shown here is derived from an EMBL/GenBank/DDBJ whole genome shotgun (WGS) entry which is preliminary data.</text>
</comment>
<name>A0AB37U999_9CYAN</name>
<dbReference type="GO" id="GO:0003677">
    <property type="term" value="F:DNA binding"/>
    <property type="evidence" value="ECO:0007669"/>
    <property type="project" value="UniProtKB-KW"/>
</dbReference>
<dbReference type="EMBL" id="RSCK01000126">
    <property type="protein sequence ID" value="RUT01420.1"/>
    <property type="molecule type" value="Genomic_DNA"/>
</dbReference>
<dbReference type="Gene3D" id="3.40.50.1010">
    <property type="entry name" value="5'-nuclease"/>
    <property type="match status" value="1"/>
</dbReference>
<dbReference type="InterPro" id="IPR044153">
    <property type="entry name" value="PIN_Pae0151-like"/>
</dbReference>
<reference evidence="3 4" key="1">
    <citation type="journal article" date="2019" name="Genome Biol. Evol.">
        <title>Day and night: Metabolic profiles and evolutionary relationships of six axenic non-marine cyanobacteria.</title>
        <authorList>
            <person name="Will S.E."/>
            <person name="Henke P."/>
            <person name="Boedeker C."/>
            <person name="Huang S."/>
            <person name="Brinkmann H."/>
            <person name="Rohde M."/>
            <person name="Jarek M."/>
            <person name="Friedl T."/>
            <person name="Seufert S."/>
            <person name="Schumacher M."/>
            <person name="Overmann J."/>
            <person name="Neumann-Schaal M."/>
            <person name="Petersen J."/>
        </authorList>
    </citation>
    <scope>NUCLEOTIDE SEQUENCE [LARGE SCALE GENOMIC DNA]</scope>
    <source>
        <strain evidence="3 4">SAG 39.79</strain>
    </source>
</reference>
<dbReference type="InterPro" id="IPR029060">
    <property type="entry name" value="PIN-like_dom_sf"/>
</dbReference>
<feature type="domain" description="PIN" evidence="2">
    <location>
        <begin position="4"/>
        <end position="125"/>
    </location>
</feature>
<dbReference type="InterPro" id="IPR002716">
    <property type="entry name" value="PIN_dom"/>
</dbReference>
<protein>
    <submittedName>
        <fullName evidence="3">DNA-binding protein</fullName>
    </submittedName>
</protein>
<dbReference type="InterPro" id="IPR051619">
    <property type="entry name" value="TypeII_TA_RNase_PINc/VapC"/>
</dbReference>
<dbReference type="AlphaFoldDB" id="A0AB37U999"/>
<dbReference type="Pfam" id="PF01850">
    <property type="entry name" value="PIN"/>
    <property type="match status" value="1"/>
</dbReference>
<organism evidence="3 4">
    <name type="scientific">Chroococcidiopsis cubana SAG 39.79</name>
    <dbReference type="NCBI Taxonomy" id="388085"/>
    <lineage>
        <taxon>Bacteria</taxon>
        <taxon>Bacillati</taxon>
        <taxon>Cyanobacteriota</taxon>
        <taxon>Cyanophyceae</taxon>
        <taxon>Chroococcidiopsidales</taxon>
        <taxon>Chroococcidiopsidaceae</taxon>
        <taxon>Chroococcidiopsis</taxon>
    </lineage>
</organism>
<evidence type="ECO:0000256" key="1">
    <source>
        <dbReference type="ARBA" id="ARBA00022842"/>
    </source>
</evidence>
<dbReference type="SUPFAM" id="SSF88723">
    <property type="entry name" value="PIN domain-like"/>
    <property type="match status" value="1"/>
</dbReference>
<keyword evidence="3" id="KW-0238">DNA-binding</keyword>
<keyword evidence="1" id="KW-0460">Magnesium</keyword>
<dbReference type="CDD" id="cd09873">
    <property type="entry name" value="PIN_Pae0151-like"/>
    <property type="match status" value="1"/>
</dbReference>
<evidence type="ECO:0000313" key="4">
    <source>
        <dbReference type="Proteomes" id="UP000282574"/>
    </source>
</evidence>
<dbReference type="RefSeq" id="WP_127025061.1">
    <property type="nucleotide sequence ID" value="NZ_JAVKZF010000004.1"/>
</dbReference>